<proteinExistence type="predicted"/>
<reference evidence="1 2" key="1">
    <citation type="submission" date="2022-07" db="EMBL/GenBank/DDBJ databases">
        <title>A copper resistant bacterium isolated from sediment samples of deep sea hydrothermal areas.</title>
        <authorList>
            <person name="Zeng X."/>
        </authorList>
    </citation>
    <scope>NUCLEOTIDE SEQUENCE [LARGE SCALE GENOMIC DNA]</scope>
    <source>
        <strain evidence="2">CuT 6</strain>
    </source>
</reference>
<organism evidence="1 2">
    <name type="scientific">Marinobacter metalliresistant</name>
    <dbReference type="NCBI Taxonomy" id="2961995"/>
    <lineage>
        <taxon>Bacteria</taxon>
        <taxon>Pseudomonadati</taxon>
        <taxon>Pseudomonadota</taxon>
        <taxon>Gammaproteobacteria</taxon>
        <taxon>Pseudomonadales</taxon>
        <taxon>Marinobacteraceae</taxon>
        <taxon>Marinobacter</taxon>
    </lineage>
</organism>
<gene>
    <name evidence="1" type="ORF">NLK58_16590</name>
</gene>
<dbReference type="RefSeq" id="WP_341581343.1">
    <property type="nucleotide sequence ID" value="NZ_CP101118.1"/>
</dbReference>
<dbReference type="EMBL" id="CP101118">
    <property type="protein sequence ID" value="WZF87928.1"/>
    <property type="molecule type" value="Genomic_DNA"/>
</dbReference>
<name>A0ABZ2VZM9_9GAMM</name>
<dbReference type="Proteomes" id="UP001475781">
    <property type="component" value="Chromosome"/>
</dbReference>
<accession>A0ABZ2VZM9</accession>
<evidence type="ECO:0000313" key="2">
    <source>
        <dbReference type="Proteomes" id="UP001475781"/>
    </source>
</evidence>
<sequence>MTDSDAMSAAVIRPLPKLGPLIKHNILTAISESAVETISAQKLMGWQECVVLLLPRLSLCQTVDCDLKGAMPCRQCNVTS</sequence>
<protein>
    <submittedName>
        <fullName evidence="1">Uncharacterized protein</fullName>
    </submittedName>
</protein>
<evidence type="ECO:0000313" key="1">
    <source>
        <dbReference type="EMBL" id="WZF87928.1"/>
    </source>
</evidence>
<keyword evidence="2" id="KW-1185">Reference proteome</keyword>